<dbReference type="PANTHER" id="PTHR35546:SF130">
    <property type="entry name" value="EXPRESSED PROTEIN"/>
    <property type="match status" value="1"/>
</dbReference>
<name>A0A1D1Y4E6_9ARAE</name>
<dbReference type="InterPro" id="IPR036047">
    <property type="entry name" value="F-box-like_dom_sf"/>
</dbReference>
<dbReference type="Gene3D" id="1.20.1280.50">
    <property type="match status" value="1"/>
</dbReference>
<sequence>SSSLTGGLQRRMGGHRFLSPFLLRLTSADQVSMRKPSNEVVRTGKRKRKARKHISEVKKIDLKSQRSIAKTTKRKKRKRKLKANQMIKEKRKHIPEDILLYNLLPFLPAKSLFRFKSVCRRWNSLVSGSTSFAWDQCRSYACPSGLFYNEHRRRPWEHGFIPISPSSVGVPDPTLSFTKRRLVVLASSNGLLLCRPSYGRYVVCNPATKEWTALRWKAAHSQIGFAFDPSASPPGFTIVCIALHWLPAAMLGDHGAGKVECSFHVYSSSTGWREPSGRAVVPSAKWYGDSLFAGGLIHWRVNTTVLSFNPNTDVPHVTPLPELSTGARHYCRLGEMRGRLSCINVVDRAQLQVWVMEAASWAKVYSVPVTRIFRKNLGVLESSSGCDDDDDEEEEKKKTTLPGGDEEGNAKPDGKEVKSKIRALVRTCPIKPLPSMGDDILFLWMRRRVFSFHIPTTRLTELYLSQNRAKIRFFPYINNLAPLREISDAHGRERTELMS</sequence>
<dbReference type="InterPro" id="IPR055290">
    <property type="entry name" value="At3g26010-like"/>
</dbReference>
<organism evidence="3">
    <name type="scientific">Anthurium amnicola</name>
    <dbReference type="NCBI Taxonomy" id="1678845"/>
    <lineage>
        <taxon>Eukaryota</taxon>
        <taxon>Viridiplantae</taxon>
        <taxon>Streptophyta</taxon>
        <taxon>Embryophyta</taxon>
        <taxon>Tracheophyta</taxon>
        <taxon>Spermatophyta</taxon>
        <taxon>Magnoliopsida</taxon>
        <taxon>Liliopsida</taxon>
        <taxon>Araceae</taxon>
        <taxon>Pothoideae</taxon>
        <taxon>Potheae</taxon>
        <taxon>Anthurium</taxon>
    </lineage>
</organism>
<feature type="region of interest" description="Disordered" evidence="1">
    <location>
        <begin position="34"/>
        <end position="53"/>
    </location>
</feature>
<reference evidence="3" key="1">
    <citation type="submission" date="2015-07" db="EMBL/GenBank/DDBJ databases">
        <title>Transcriptome Assembly of Anthurium amnicola.</title>
        <authorList>
            <person name="Suzuki J."/>
        </authorList>
    </citation>
    <scope>NUCLEOTIDE SEQUENCE</scope>
</reference>
<dbReference type="AlphaFoldDB" id="A0A1D1Y4E6"/>
<dbReference type="SUPFAM" id="SSF81383">
    <property type="entry name" value="F-box domain"/>
    <property type="match status" value="1"/>
</dbReference>
<dbReference type="InterPro" id="IPR001810">
    <property type="entry name" value="F-box_dom"/>
</dbReference>
<evidence type="ECO:0000259" key="2">
    <source>
        <dbReference type="Pfam" id="PF00646"/>
    </source>
</evidence>
<evidence type="ECO:0000313" key="3">
    <source>
        <dbReference type="EMBL" id="JAT49468.1"/>
    </source>
</evidence>
<accession>A0A1D1Y4E6</accession>
<gene>
    <name evidence="3" type="primary">At5g07610_2</name>
    <name evidence="3" type="ORF">g.60520</name>
</gene>
<dbReference type="Pfam" id="PF00646">
    <property type="entry name" value="F-box"/>
    <property type="match status" value="1"/>
</dbReference>
<feature type="compositionally biased region" description="Basic residues" evidence="1">
    <location>
        <begin position="43"/>
        <end position="52"/>
    </location>
</feature>
<dbReference type="PANTHER" id="PTHR35546">
    <property type="entry name" value="F-BOX PROTEIN INTERACTION DOMAIN PROTEIN-RELATED"/>
    <property type="match status" value="1"/>
</dbReference>
<dbReference type="EMBL" id="GDJX01018468">
    <property type="protein sequence ID" value="JAT49468.1"/>
    <property type="molecule type" value="Transcribed_RNA"/>
</dbReference>
<feature type="non-terminal residue" evidence="3">
    <location>
        <position position="1"/>
    </location>
</feature>
<evidence type="ECO:0000256" key="1">
    <source>
        <dbReference type="SAM" id="MobiDB-lite"/>
    </source>
</evidence>
<protein>
    <submittedName>
        <fullName evidence="3">F-box protein At5g07610</fullName>
    </submittedName>
</protein>
<dbReference type="NCBIfam" id="TIGR01640">
    <property type="entry name" value="F_box_assoc_1"/>
    <property type="match status" value="1"/>
</dbReference>
<feature type="region of interest" description="Disordered" evidence="1">
    <location>
        <begin position="382"/>
        <end position="415"/>
    </location>
</feature>
<dbReference type="InterPro" id="IPR017451">
    <property type="entry name" value="F-box-assoc_interact_dom"/>
</dbReference>
<proteinExistence type="predicted"/>
<feature type="domain" description="F-box" evidence="2">
    <location>
        <begin position="106"/>
        <end position="128"/>
    </location>
</feature>